<evidence type="ECO:0000256" key="1">
    <source>
        <dbReference type="SAM" id="Phobius"/>
    </source>
</evidence>
<feature type="transmembrane region" description="Helical" evidence="1">
    <location>
        <begin position="170"/>
        <end position="194"/>
    </location>
</feature>
<evidence type="ECO:0000313" key="3">
    <source>
        <dbReference type="Proteomes" id="UP000004508"/>
    </source>
</evidence>
<dbReference type="InParanoid" id="D6U0H0"/>
<dbReference type="Proteomes" id="UP000004508">
    <property type="component" value="Unassembled WGS sequence"/>
</dbReference>
<keyword evidence="1" id="KW-1133">Transmembrane helix</keyword>
<keyword evidence="3" id="KW-1185">Reference proteome</keyword>
<dbReference type="AlphaFoldDB" id="D6U0H0"/>
<accession>D6U0H0</accession>
<evidence type="ECO:0000313" key="2">
    <source>
        <dbReference type="EMBL" id="EFH82310.1"/>
    </source>
</evidence>
<dbReference type="EMBL" id="ADVG01000004">
    <property type="protein sequence ID" value="EFH82310.1"/>
    <property type="molecule type" value="Genomic_DNA"/>
</dbReference>
<proteinExistence type="predicted"/>
<gene>
    <name evidence="2" type="ORF">Krac_3109</name>
</gene>
<sequence length="222" mass="24919">MNSTLRGSLWILGVIVGLVLLVIGISNSVQSRQVTYKKVEQLDVYTSIQIHSDTGNGGKDTDYLRLSDGSIYYLDYSDLSFPHGPPFIYENTSISLVYDINTKEEIGARTSYFDSDSLGPQISIEGYGYKIVQITVDNPSLPGDPSDQGTTSYPSDDYLQHPHDYYRNNWLSLTGGGFLAGGIIATLSCAFLLYREVLFVYRPKRYTKSNSDYGIASWRWKR</sequence>
<reference evidence="2 3" key="1">
    <citation type="journal article" date="2011" name="Stand. Genomic Sci.">
        <title>Non-contiguous finished genome sequence and contextual data of the filamentous soil bacterium Ktedonobacter racemifer type strain (SOSP1-21).</title>
        <authorList>
            <person name="Chang Y.J."/>
            <person name="Land M."/>
            <person name="Hauser L."/>
            <person name="Chertkov O."/>
            <person name="Del Rio T.G."/>
            <person name="Nolan M."/>
            <person name="Copeland A."/>
            <person name="Tice H."/>
            <person name="Cheng J.F."/>
            <person name="Lucas S."/>
            <person name="Han C."/>
            <person name="Goodwin L."/>
            <person name="Pitluck S."/>
            <person name="Ivanova N."/>
            <person name="Ovchinikova G."/>
            <person name="Pati A."/>
            <person name="Chen A."/>
            <person name="Palaniappan K."/>
            <person name="Mavromatis K."/>
            <person name="Liolios K."/>
            <person name="Brettin T."/>
            <person name="Fiebig A."/>
            <person name="Rohde M."/>
            <person name="Abt B."/>
            <person name="Goker M."/>
            <person name="Detter J.C."/>
            <person name="Woyke T."/>
            <person name="Bristow J."/>
            <person name="Eisen J.A."/>
            <person name="Markowitz V."/>
            <person name="Hugenholtz P."/>
            <person name="Kyrpides N.C."/>
            <person name="Klenk H.P."/>
            <person name="Lapidus A."/>
        </authorList>
    </citation>
    <scope>NUCLEOTIDE SEQUENCE [LARGE SCALE GENOMIC DNA]</scope>
    <source>
        <strain evidence="3">DSM 44963</strain>
    </source>
</reference>
<keyword evidence="1" id="KW-0472">Membrane</keyword>
<comment type="caution">
    <text evidence="2">The sequence shown here is derived from an EMBL/GenBank/DDBJ whole genome shotgun (WGS) entry which is preliminary data.</text>
</comment>
<protein>
    <submittedName>
        <fullName evidence="2">Uncharacterized protein</fullName>
    </submittedName>
</protein>
<dbReference type="RefSeq" id="WP_007920334.1">
    <property type="nucleotide sequence ID" value="NZ_ADVG01000004.1"/>
</dbReference>
<keyword evidence="1" id="KW-0812">Transmembrane</keyword>
<organism evidence="2 3">
    <name type="scientific">Ktedonobacter racemifer DSM 44963</name>
    <dbReference type="NCBI Taxonomy" id="485913"/>
    <lineage>
        <taxon>Bacteria</taxon>
        <taxon>Bacillati</taxon>
        <taxon>Chloroflexota</taxon>
        <taxon>Ktedonobacteria</taxon>
        <taxon>Ktedonobacterales</taxon>
        <taxon>Ktedonobacteraceae</taxon>
        <taxon>Ktedonobacter</taxon>
    </lineage>
</organism>
<name>D6U0H0_KTERA</name>
<dbReference type="OrthoDB" id="173459at2"/>